<evidence type="ECO:0000256" key="1">
    <source>
        <dbReference type="SAM" id="MobiDB-lite"/>
    </source>
</evidence>
<accession>A0AAW2LPZ8</accession>
<protein>
    <submittedName>
        <fullName evidence="2">Uncharacterized protein</fullName>
    </submittedName>
</protein>
<name>A0AAW2LPZ8_SESRA</name>
<feature type="region of interest" description="Disordered" evidence="1">
    <location>
        <begin position="26"/>
        <end position="91"/>
    </location>
</feature>
<comment type="caution">
    <text evidence="2">The sequence shown here is derived from an EMBL/GenBank/DDBJ whole genome shotgun (WGS) entry which is preliminary data.</text>
</comment>
<gene>
    <name evidence="2" type="ORF">Sradi_5318900</name>
</gene>
<sequence>MKTPSNPLNKKKFVGTIGNRQALQVASGTHLAPASETTVPGPPTPADPLTKPPRHNISLDDSPRRMVPLMLEHIPPPSPPTTKSSHTSFNE</sequence>
<dbReference type="EMBL" id="JACGWJ010000024">
    <property type="protein sequence ID" value="KAL0320574.1"/>
    <property type="molecule type" value="Genomic_DNA"/>
</dbReference>
<proteinExistence type="predicted"/>
<feature type="compositionally biased region" description="Low complexity" evidence="1">
    <location>
        <begin position="81"/>
        <end position="91"/>
    </location>
</feature>
<reference evidence="2" key="1">
    <citation type="submission" date="2020-06" db="EMBL/GenBank/DDBJ databases">
        <authorList>
            <person name="Li T."/>
            <person name="Hu X."/>
            <person name="Zhang T."/>
            <person name="Song X."/>
            <person name="Zhang H."/>
            <person name="Dai N."/>
            <person name="Sheng W."/>
            <person name="Hou X."/>
            <person name="Wei L."/>
        </authorList>
    </citation>
    <scope>NUCLEOTIDE SEQUENCE</scope>
    <source>
        <strain evidence="2">G02</strain>
        <tissue evidence="2">Leaf</tissue>
    </source>
</reference>
<organism evidence="2">
    <name type="scientific">Sesamum radiatum</name>
    <name type="common">Black benniseed</name>
    <dbReference type="NCBI Taxonomy" id="300843"/>
    <lineage>
        <taxon>Eukaryota</taxon>
        <taxon>Viridiplantae</taxon>
        <taxon>Streptophyta</taxon>
        <taxon>Embryophyta</taxon>
        <taxon>Tracheophyta</taxon>
        <taxon>Spermatophyta</taxon>
        <taxon>Magnoliopsida</taxon>
        <taxon>eudicotyledons</taxon>
        <taxon>Gunneridae</taxon>
        <taxon>Pentapetalae</taxon>
        <taxon>asterids</taxon>
        <taxon>lamiids</taxon>
        <taxon>Lamiales</taxon>
        <taxon>Pedaliaceae</taxon>
        <taxon>Sesamum</taxon>
    </lineage>
</organism>
<dbReference type="AlphaFoldDB" id="A0AAW2LPZ8"/>
<reference evidence="2" key="2">
    <citation type="journal article" date="2024" name="Plant">
        <title>Genomic evolution and insights into agronomic trait innovations of Sesamum species.</title>
        <authorList>
            <person name="Miao H."/>
            <person name="Wang L."/>
            <person name="Qu L."/>
            <person name="Liu H."/>
            <person name="Sun Y."/>
            <person name="Le M."/>
            <person name="Wang Q."/>
            <person name="Wei S."/>
            <person name="Zheng Y."/>
            <person name="Lin W."/>
            <person name="Duan Y."/>
            <person name="Cao H."/>
            <person name="Xiong S."/>
            <person name="Wang X."/>
            <person name="Wei L."/>
            <person name="Li C."/>
            <person name="Ma Q."/>
            <person name="Ju M."/>
            <person name="Zhao R."/>
            <person name="Li G."/>
            <person name="Mu C."/>
            <person name="Tian Q."/>
            <person name="Mei H."/>
            <person name="Zhang T."/>
            <person name="Gao T."/>
            <person name="Zhang H."/>
        </authorList>
    </citation>
    <scope>NUCLEOTIDE SEQUENCE</scope>
    <source>
        <strain evidence="2">G02</strain>
    </source>
</reference>
<evidence type="ECO:0000313" key="2">
    <source>
        <dbReference type="EMBL" id="KAL0320574.1"/>
    </source>
</evidence>